<proteinExistence type="predicted"/>
<evidence type="ECO:0000313" key="2">
    <source>
        <dbReference type="Proteomes" id="UP000273809"/>
    </source>
</evidence>
<name>A0AAD0TQW1_9BACT</name>
<dbReference type="RefSeq" id="WP_121443258.1">
    <property type="nucleotide sequence ID" value="NZ_CP021072.1"/>
</dbReference>
<gene>
    <name evidence="1" type="ORF">ACRYA_0077</name>
</gene>
<dbReference type="GeneID" id="56460304"/>
<dbReference type="AlphaFoldDB" id="A0AAD0TQW1"/>
<dbReference type="Proteomes" id="UP000273809">
    <property type="component" value="Chromosome"/>
</dbReference>
<reference evidence="1 2" key="1">
    <citation type="submission" date="2018-10" db="EMBL/GenBank/DDBJ databases">
        <title>Complete genome sequences of Arcobacter cryaerophilus strains ATCC 43158 and ATCC 49615.</title>
        <authorList>
            <person name="Miller W.G."/>
            <person name="Yee E."/>
            <person name="Bono J.L."/>
        </authorList>
    </citation>
    <scope>NUCLEOTIDE SEQUENCE [LARGE SCALE GENOMIC DNA]</scope>
    <source>
        <strain evidence="1 2">ATCC 43158</strain>
    </source>
</reference>
<dbReference type="KEGG" id="acre:ACRYA_0077"/>
<protein>
    <submittedName>
        <fullName evidence="1">Uncharacterized protein</fullName>
    </submittedName>
</protein>
<accession>A0AAD0TQW1</accession>
<organism evidence="1 2">
    <name type="scientific">Aliarcobacter cryaerophilus ATCC 43158</name>
    <dbReference type="NCBI Taxonomy" id="1032070"/>
    <lineage>
        <taxon>Bacteria</taxon>
        <taxon>Pseudomonadati</taxon>
        <taxon>Campylobacterota</taxon>
        <taxon>Epsilonproteobacteria</taxon>
        <taxon>Campylobacterales</taxon>
        <taxon>Arcobacteraceae</taxon>
        <taxon>Aliarcobacter</taxon>
    </lineage>
</organism>
<evidence type="ECO:0000313" key="1">
    <source>
        <dbReference type="EMBL" id="AYJ79246.1"/>
    </source>
</evidence>
<dbReference type="EMBL" id="CP032823">
    <property type="protein sequence ID" value="AYJ79246.1"/>
    <property type="molecule type" value="Genomic_DNA"/>
</dbReference>
<sequence>MDTQINSNKIIISRHAIQRRKHQKSIDKDILINLVKQIDDKFGISKKENNKYKIGFKNIVAIIKKTDDALIFITSYFFDKYKYKIDNINLKVSIAVSKEDRKLNRDINRGMIHKIFRIDFLNEKVECGIICAVKKSKYTKDKKQRNNFKYKLILDWKLFLKFKDITMKRYHMYFNDFAEILNIVHFENGEFMLNNFERKFR</sequence>